<dbReference type="Proteomes" id="UP001055811">
    <property type="component" value="Linkage Group LG03"/>
</dbReference>
<evidence type="ECO:0000313" key="1">
    <source>
        <dbReference type="EMBL" id="KAI3763913.1"/>
    </source>
</evidence>
<gene>
    <name evidence="1" type="ORF">L2E82_13911</name>
</gene>
<proteinExistence type="predicted"/>
<reference evidence="2" key="1">
    <citation type="journal article" date="2022" name="Mol. Ecol. Resour.">
        <title>The genomes of chicory, endive, great burdock and yacon provide insights into Asteraceae palaeo-polyploidization history and plant inulin production.</title>
        <authorList>
            <person name="Fan W."/>
            <person name="Wang S."/>
            <person name="Wang H."/>
            <person name="Wang A."/>
            <person name="Jiang F."/>
            <person name="Liu H."/>
            <person name="Zhao H."/>
            <person name="Xu D."/>
            <person name="Zhang Y."/>
        </authorList>
    </citation>
    <scope>NUCLEOTIDE SEQUENCE [LARGE SCALE GENOMIC DNA]</scope>
    <source>
        <strain evidence="2">cv. Punajuju</strain>
    </source>
</reference>
<name>A0ACB9EXX4_CICIN</name>
<protein>
    <submittedName>
        <fullName evidence="1">Uncharacterized protein</fullName>
    </submittedName>
</protein>
<dbReference type="EMBL" id="CM042011">
    <property type="protein sequence ID" value="KAI3763913.1"/>
    <property type="molecule type" value="Genomic_DNA"/>
</dbReference>
<reference evidence="1 2" key="2">
    <citation type="journal article" date="2022" name="Mol. Ecol. Resour.">
        <title>The genomes of chicory, endive, great burdock and yacon provide insights into Asteraceae paleo-polyploidization history and plant inulin production.</title>
        <authorList>
            <person name="Fan W."/>
            <person name="Wang S."/>
            <person name="Wang H."/>
            <person name="Wang A."/>
            <person name="Jiang F."/>
            <person name="Liu H."/>
            <person name="Zhao H."/>
            <person name="Xu D."/>
            <person name="Zhang Y."/>
        </authorList>
    </citation>
    <scope>NUCLEOTIDE SEQUENCE [LARGE SCALE GENOMIC DNA]</scope>
    <source>
        <strain evidence="2">cv. Punajuju</strain>
        <tissue evidence="1">Leaves</tissue>
    </source>
</reference>
<keyword evidence="2" id="KW-1185">Reference proteome</keyword>
<sequence length="444" mass="49822">MSSRRSGRFTRVTLEGSHVPTGANVTPPGGVPEAPLNFVARRGRGQGRGGGRGRGRGRGSGTTPIPTTSAHGSSNSNRGRGRGRGRGRATNVITTEELANEIAQAIQANLPNVIAQARDAILNANNDNNEGDDEYEYEHGTPVSTHEPSIAQPPRSNAQQERQSCTYKTFLTCKPPSFEGEIDPIIASRWVTEIEETFDTSKCADEDQVIYAARMLKGEALYWWQMEKVTRGADQARRMTWDEFKDIFMKKFCPRTSIKQLEEEFLRLEQGSMTVREYTTKFIENARFAEFYVATEGRRVERYIWGLKTSIREFVEIQSPSTFQSAVDAAQSREREKNRQGEDRVSEKRKWEGTDNDSKKGKNSDQERRDEQGSGINQCSKCNHYHKVECTTNQRTCYKCGKTGHIASECRTGKVCYGCGSPDHIRSHCPQNNGNNNQGRAVDK</sequence>
<comment type="caution">
    <text evidence="1">The sequence shown here is derived from an EMBL/GenBank/DDBJ whole genome shotgun (WGS) entry which is preliminary data.</text>
</comment>
<evidence type="ECO:0000313" key="2">
    <source>
        <dbReference type="Proteomes" id="UP001055811"/>
    </source>
</evidence>
<accession>A0ACB9EXX4</accession>
<organism evidence="1 2">
    <name type="scientific">Cichorium intybus</name>
    <name type="common">Chicory</name>
    <dbReference type="NCBI Taxonomy" id="13427"/>
    <lineage>
        <taxon>Eukaryota</taxon>
        <taxon>Viridiplantae</taxon>
        <taxon>Streptophyta</taxon>
        <taxon>Embryophyta</taxon>
        <taxon>Tracheophyta</taxon>
        <taxon>Spermatophyta</taxon>
        <taxon>Magnoliopsida</taxon>
        <taxon>eudicotyledons</taxon>
        <taxon>Gunneridae</taxon>
        <taxon>Pentapetalae</taxon>
        <taxon>asterids</taxon>
        <taxon>campanulids</taxon>
        <taxon>Asterales</taxon>
        <taxon>Asteraceae</taxon>
        <taxon>Cichorioideae</taxon>
        <taxon>Cichorieae</taxon>
        <taxon>Cichoriinae</taxon>
        <taxon>Cichorium</taxon>
    </lineage>
</organism>